<comment type="caution">
    <text evidence="2">The sequence shown here is derived from an EMBL/GenBank/DDBJ whole genome shotgun (WGS) entry which is preliminary data.</text>
</comment>
<dbReference type="InterPro" id="IPR046341">
    <property type="entry name" value="SET_dom_sf"/>
</dbReference>
<proteinExistence type="predicted"/>
<reference evidence="2 3" key="1">
    <citation type="submission" date="2017-12" db="EMBL/GenBank/DDBJ databases">
        <title>Sequencing, de novo assembly and annotation of complete genome of a new Thraustochytrid species, strain FCC1311.</title>
        <authorList>
            <person name="Sedici K."/>
            <person name="Godart F."/>
            <person name="Aiese Cigliano R."/>
            <person name="Sanseverino W."/>
            <person name="Barakat M."/>
            <person name="Ortet P."/>
            <person name="Marechal E."/>
            <person name="Cagnac O."/>
            <person name="Amato A."/>
        </authorList>
    </citation>
    <scope>NUCLEOTIDE SEQUENCE [LARGE SCALE GENOMIC DNA]</scope>
</reference>
<dbReference type="PANTHER" id="PTHR12197">
    <property type="entry name" value="HISTONE-LYSINE N-METHYLTRANSFERASE SMYD"/>
    <property type="match status" value="1"/>
</dbReference>
<keyword evidence="3" id="KW-1185">Reference proteome</keyword>
<dbReference type="AlphaFoldDB" id="A0A2R5GVN7"/>
<dbReference type="InterPro" id="IPR001214">
    <property type="entry name" value="SET_dom"/>
</dbReference>
<dbReference type="Gene3D" id="6.10.140.2220">
    <property type="match status" value="1"/>
</dbReference>
<evidence type="ECO:0000259" key="1">
    <source>
        <dbReference type="PROSITE" id="PS50280"/>
    </source>
</evidence>
<accession>A0A2R5GVN7</accession>
<dbReference type="GO" id="GO:0032259">
    <property type="term" value="P:methylation"/>
    <property type="evidence" value="ECO:0007669"/>
    <property type="project" value="UniProtKB-KW"/>
</dbReference>
<keyword evidence="2" id="KW-0489">Methyltransferase</keyword>
<dbReference type="SUPFAM" id="SSF82199">
    <property type="entry name" value="SET domain"/>
    <property type="match status" value="1"/>
</dbReference>
<sequence>MAPAAATASFVVREDDGHDRGLKVLSPVSTGGLVGEAEEVVALAVLPERITSVCHWSLLPAEKLLKCSRSKVARYRSRAEQVADWKAGFKQECAALERWRAKMGNRLPPSLVRLLCRVLWKAETDSTLREQMGQLKCHFESYSADARAELMLLAQGANSYMACAKSNDVDDPWAPADPSRALLLARQLSQLQIYAHTIMNSDQQALAVGLFAGKCRLVNHADEANAVPVYRLSKGSRPQMQLVATRPLAANEEVTISYVDPLASWLSRQTQLETQYLLPQSPREVLASDAMQVELLPSSATRDEPVQFALHRGRFIVGVAHDRWGESPRAATILDALRADAAESALERGKKSLQLDHDHDDDDAHGISSRGNTFDELVAALRDPAVTPSWQTLCVAAGLGARSALGILAQRRMHADIAKGNFEDALQCANIVTPQLERVHTLASPELATHYAALAKLNNYFATDETRVRECAQKAVESFSLVYGGTAVPRLGDQVEAKATMTFLQDLLRVMDA</sequence>
<dbReference type="PANTHER" id="PTHR12197:SF251">
    <property type="entry name" value="EG:BACR7C10.4 PROTEIN"/>
    <property type="match status" value="1"/>
</dbReference>
<keyword evidence="2" id="KW-0808">Transferase</keyword>
<dbReference type="Gene3D" id="1.10.220.160">
    <property type="match status" value="1"/>
</dbReference>
<dbReference type="Proteomes" id="UP000241890">
    <property type="component" value="Unassembled WGS sequence"/>
</dbReference>
<gene>
    <name evidence="2" type="ORF">FCC1311_106132</name>
</gene>
<dbReference type="OrthoDB" id="265717at2759"/>
<dbReference type="InParanoid" id="A0A2R5GVN7"/>
<organism evidence="2 3">
    <name type="scientific">Hondaea fermentalgiana</name>
    <dbReference type="NCBI Taxonomy" id="2315210"/>
    <lineage>
        <taxon>Eukaryota</taxon>
        <taxon>Sar</taxon>
        <taxon>Stramenopiles</taxon>
        <taxon>Bigyra</taxon>
        <taxon>Labyrinthulomycetes</taxon>
        <taxon>Thraustochytrida</taxon>
        <taxon>Thraustochytriidae</taxon>
        <taxon>Hondaea</taxon>
    </lineage>
</organism>
<dbReference type="GO" id="GO:0005634">
    <property type="term" value="C:nucleus"/>
    <property type="evidence" value="ECO:0007669"/>
    <property type="project" value="TreeGrafter"/>
</dbReference>
<dbReference type="PROSITE" id="PS50280">
    <property type="entry name" value="SET"/>
    <property type="match status" value="1"/>
</dbReference>
<evidence type="ECO:0000313" key="2">
    <source>
        <dbReference type="EMBL" id="GBG34389.1"/>
    </source>
</evidence>
<name>A0A2R5GVN7_9STRA</name>
<evidence type="ECO:0000313" key="3">
    <source>
        <dbReference type="Proteomes" id="UP000241890"/>
    </source>
</evidence>
<dbReference type="Pfam" id="PF00856">
    <property type="entry name" value="SET"/>
    <property type="match status" value="1"/>
</dbReference>
<dbReference type="GO" id="GO:0008168">
    <property type="term" value="F:methyltransferase activity"/>
    <property type="evidence" value="ECO:0007669"/>
    <property type="project" value="UniProtKB-KW"/>
</dbReference>
<dbReference type="EMBL" id="BEYU01000191">
    <property type="protein sequence ID" value="GBG34389.1"/>
    <property type="molecule type" value="Genomic_DNA"/>
</dbReference>
<protein>
    <submittedName>
        <fullName evidence="2">Histone-lysine N-methyltransferase SMYD3</fullName>
    </submittedName>
</protein>
<dbReference type="Gene3D" id="2.170.270.10">
    <property type="entry name" value="SET domain"/>
    <property type="match status" value="1"/>
</dbReference>
<dbReference type="InterPro" id="IPR050869">
    <property type="entry name" value="H3K4_H4K5_MeTrfase"/>
</dbReference>
<feature type="domain" description="SET" evidence="1">
    <location>
        <begin position="8"/>
        <end position="259"/>
    </location>
</feature>